<proteinExistence type="inferred from homology"/>
<dbReference type="AlphaFoldDB" id="A0A2H0Y3F9"/>
<comment type="similarity">
    <text evidence="1">Belongs to the GatC family.</text>
</comment>
<organism evidence="2 3">
    <name type="scientific">Candidatus Saganbacteria bacterium CG08_land_8_20_14_0_20_45_16</name>
    <dbReference type="NCBI Taxonomy" id="2014293"/>
    <lineage>
        <taxon>Bacteria</taxon>
        <taxon>Bacillati</taxon>
        <taxon>Saganbacteria</taxon>
    </lineage>
</organism>
<comment type="catalytic activity">
    <reaction evidence="1">
        <text>L-glutamyl-tRNA(Gln) + L-glutamine + ATP + H2O = L-glutaminyl-tRNA(Gln) + L-glutamate + ADP + phosphate + H(+)</text>
        <dbReference type="Rhea" id="RHEA:17521"/>
        <dbReference type="Rhea" id="RHEA-COMP:9681"/>
        <dbReference type="Rhea" id="RHEA-COMP:9684"/>
        <dbReference type="ChEBI" id="CHEBI:15377"/>
        <dbReference type="ChEBI" id="CHEBI:15378"/>
        <dbReference type="ChEBI" id="CHEBI:29985"/>
        <dbReference type="ChEBI" id="CHEBI:30616"/>
        <dbReference type="ChEBI" id="CHEBI:43474"/>
        <dbReference type="ChEBI" id="CHEBI:58359"/>
        <dbReference type="ChEBI" id="CHEBI:78520"/>
        <dbReference type="ChEBI" id="CHEBI:78521"/>
        <dbReference type="ChEBI" id="CHEBI:456216"/>
    </reaction>
</comment>
<accession>A0A2H0Y3F9</accession>
<comment type="caution">
    <text evidence="2">The sequence shown here is derived from an EMBL/GenBank/DDBJ whole genome shotgun (WGS) entry which is preliminary data.</text>
</comment>
<dbReference type="GO" id="GO:0006412">
    <property type="term" value="P:translation"/>
    <property type="evidence" value="ECO:0007669"/>
    <property type="project" value="UniProtKB-UniRule"/>
</dbReference>
<evidence type="ECO:0000313" key="2">
    <source>
        <dbReference type="EMBL" id="PIS31325.1"/>
    </source>
</evidence>
<dbReference type="InterPro" id="IPR003837">
    <property type="entry name" value="GatC"/>
</dbReference>
<dbReference type="EMBL" id="PEYM01000025">
    <property type="protein sequence ID" value="PIS31325.1"/>
    <property type="molecule type" value="Genomic_DNA"/>
</dbReference>
<keyword evidence="1" id="KW-0648">Protein biosynthesis</keyword>
<dbReference type="HAMAP" id="MF_00122">
    <property type="entry name" value="GatC"/>
    <property type="match status" value="1"/>
</dbReference>
<reference evidence="2 3" key="1">
    <citation type="submission" date="2017-09" db="EMBL/GenBank/DDBJ databases">
        <title>Depth-based differentiation of microbial function through sediment-hosted aquifers and enrichment of novel symbionts in the deep terrestrial subsurface.</title>
        <authorList>
            <person name="Probst A.J."/>
            <person name="Ladd B."/>
            <person name="Jarett J.K."/>
            <person name="Geller-Mcgrath D.E."/>
            <person name="Sieber C.M."/>
            <person name="Emerson J.B."/>
            <person name="Anantharaman K."/>
            <person name="Thomas B.C."/>
            <person name="Malmstrom R."/>
            <person name="Stieglmeier M."/>
            <person name="Klingl A."/>
            <person name="Woyke T."/>
            <person name="Ryan C.M."/>
            <person name="Banfield J.F."/>
        </authorList>
    </citation>
    <scope>NUCLEOTIDE SEQUENCE [LARGE SCALE GENOMIC DNA]</scope>
    <source>
        <strain evidence="2">CG08_land_8_20_14_0_20_45_16</strain>
    </source>
</reference>
<sequence length="95" mass="10721">MSVSKKDVEHVAKLARLGLTEEEKELFTTQLSSILDYAKNLNKLDTKNVPPTSHAIPMKNVLREDQVIPCTNTQDIVANGPEIEDNMFKVPRIME</sequence>
<dbReference type="PANTHER" id="PTHR15004">
    <property type="entry name" value="GLUTAMYL-TRNA(GLN) AMIDOTRANSFERASE SUBUNIT C, MITOCHONDRIAL"/>
    <property type="match status" value="1"/>
</dbReference>
<keyword evidence="1" id="KW-0067">ATP-binding</keyword>
<name>A0A2H0Y3F9_UNCSA</name>
<keyword evidence="1" id="KW-0547">Nucleotide-binding</keyword>
<dbReference type="NCBIfam" id="TIGR00135">
    <property type="entry name" value="gatC"/>
    <property type="match status" value="1"/>
</dbReference>
<dbReference type="EC" id="6.3.5.-" evidence="1"/>
<keyword evidence="2" id="KW-0808">Transferase</keyword>
<dbReference type="SUPFAM" id="SSF141000">
    <property type="entry name" value="Glu-tRNAGln amidotransferase C subunit"/>
    <property type="match status" value="1"/>
</dbReference>
<dbReference type="GO" id="GO:0070681">
    <property type="term" value="P:glutaminyl-tRNAGln biosynthesis via transamidation"/>
    <property type="evidence" value="ECO:0007669"/>
    <property type="project" value="TreeGrafter"/>
</dbReference>
<comment type="function">
    <text evidence="1">Allows the formation of correctly charged Asn-tRNA(Asn) or Gln-tRNA(Gln) through the transamidation of misacylated Asp-tRNA(Asn) or Glu-tRNA(Gln) in organisms which lack either or both of asparaginyl-tRNA or glutaminyl-tRNA synthetases. The reaction takes place in the presence of glutamine and ATP through an activated phospho-Asp-tRNA(Asn) or phospho-Glu-tRNA(Gln).</text>
</comment>
<dbReference type="GO" id="GO:0016740">
    <property type="term" value="F:transferase activity"/>
    <property type="evidence" value="ECO:0007669"/>
    <property type="project" value="UniProtKB-KW"/>
</dbReference>
<dbReference type="Gene3D" id="1.10.20.60">
    <property type="entry name" value="Glu-tRNAGln amidotransferase C subunit, N-terminal domain"/>
    <property type="match status" value="1"/>
</dbReference>
<dbReference type="GO" id="GO:0005524">
    <property type="term" value="F:ATP binding"/>
    <property type="evidence" value="ECO:0007669"/>
    <property type="project" value="UniProtKB-KW"/>
</dbReference>
<dbReference type="InterPro" id="IPR036113">
    <property type="entry name" value="Asp/Glu-ADT_sf_sub_c"/>
</dbReference>
<dbReference type="GO" id="GO:0006450">
    <property type="term" value="P:regulation of translational fidelity"/>
    <property type="evidence" value="ECO:0007669"/>
    <property type="project" value="InterPro"/>
</dbReference>
<comment type="catalytic activity">
    <reaction evidence="1">
        <text>L-aspartyl-tRNA(Asn) + L-glutamine + ATP + H2O = L-asparaginyl-tRNA(Asn) + L-glutamate + ADP + phosphate + 2 H(+)</text>
        <dbReference type="Rhea" id="RHEA:14513"/>
        <dbReference type="Rhea" id="RHEA-COMP:9674"/>
        <dbReference type="Rhea" id="RHEA-COMP:9677"/>
        <dbReference type="ChEBI" id="CHEBI:15377"/>
        <dbReference type="ChEBI" id="CHEBI:15378"/>
        <dbReference type="ChEBI" id="CHEBI:29985"/>
        <dbReference type="ChEBI" id="CHEBI:30616"/>
        <dbReference type="ChEBI" id="CHEBI:43474"/>
        <dbReference type="ChEBI" id="CHEBI:58359"/>
        <dbReference type="ChEBI" id="CHEBI:78515"/>
        <dbReference type="ChEBI" id="CHEBI:78516"/>
        <dbReference type="ChEBI" id="CHEBI:456216"/>
    </reaction>
</comment>
<protein>
    <recommendedName>
        <fullName evidence="1">Aspartyl/glutamyl-tRNA(Asn/Gln) amidotransferase subunit C</fullName>
        <shortName evidence="1">Asp/Glu-ADT subunit C</shortName>
        <ecNumber evidence="1">6.3.5.-</ecNumber>
    </recommendedName>
</protein>
<keyword evidence="1" id="KW-0436">Ligase</keyword>
<gene>
    <name evidence="1" type="primary">gatC</name>
    <name evidence="2" type="ORF">COT42_01410</name>
</gene>
<evidence type="ECO:0000256" key="1">
    <source>
        <dbReference type="HAMAP-Rule" id="MF_00122"/>
    </source>
</evidence>
<dbReference type="GO" id="GO:0050566">
    <property type="term" value="F:asparaginyl-tRNA synthase (glutamine-hydrolyzing) activity"/>
    <property type="evidence" value="ECO:0007669"/>
    <property type="project" value="RHEA"/>
</dbReference>
<comment type="subunit">
    <text evidence="1">Heterotrimer of A, B and C subunits.</text>
</comment>
<evidence type="ECO:0000313" key="3">
    <source>
        <dbReference type="Proteomes" id="UP000231343"/>
    </source>
</evidence>
<dbReference type="PANTHER" id="PTHR15004:SF0">
    <property type="entry name" value="GLUTAMYL-TRNA(GLN) AMIDOTRANSFERASE SUBUNIT C, MITOCHONDRIAL"/>
    <property type="match status" value="1"/>
</dbReference>
<dbReference type="GO" id="GO:0050567">
    <property type="term" value="F:glutaminyl-tRNA synthase (glutamine-hydrolyzing) activity"/>
    <property type="evidence" value="ECO:0007669"/>
    <property type="project" value="UniProtKB-UniRule"/>
</dbReference>
<dbReference type="Pfam" id="PF02686">
    <property type="entry name" value="GatC"/>
    <property type="match status" value="1"/>
</dbReference>
<dbReference type="Proteomes" id="UP000231343">
    <property type="component" value="Unassembled WGS sequence"/>
</dbReference>